<sequence>MKRFKVLSKLFYPAVLLLLGVAGCVPEKLDAPAGVSGEVVAMEMIIPGFDVPVTRSIEGSKGEAAVQTIDVLIFDQSTPAAKLLQSIKVSNFTQEPSGSDYKIKYNLALPKDENAALIVIVTNASDEVDKALTDYPVNSEKQDVLGALKFTTRPDADGSYKWNVSTPGYTPIPMYGEVPVDGIAPGKTVSISLTRMLARIDVENEVKGSIFRLEEIHVVNYNTSGYIAPAWNASNGNIIADYYTNNNNPMVPNPVGKQSGTLDDAMMYEYKQVGDVAGPLLAGEIYAYEAARNSEADQVNGTCLIIKGKYLGKDYYYRIDFTRESAASTAADYMPLYRNYKYIVTITAAEGIGYESFDQALRSKSVLSNLKTSILVVDMSGIKHIVYDGQFFMGVETRVIDMPYGVSRQLKHRVSSDYHGDWNAVVLEPNAHTWLRLADNKPSTNGADINQTGVEINVTAITPPGNPEDYVSGKIVFTAGRLIDTLTVRRVPVAELFARSNVVLSSGVLTFAITEQDNRTIPAWSQGLFFKWGSLVALAPGGNPYDPTVQVVYAPSGLNPSDWKGGLGGWDKIPYGHPNFGFTSSSAADDSFKEFFNNTGFDEATGIGDICRYISSGKDGKGWVEGKWRMPTSAELEALYNETGVKTANRGSFKDVTLNLNANSGSYLNGSFDPESGWFLGANVSASTSTPANAGTPPAGTVFLPAAGHRYPNGNGNVVQVGAYGYYWSATPYTINSRYTVNYLFMEKDGMLFYDADLSYAFPIRCIRDY</sequence>
<dbReference type="RefSeq" id="WP_186977242.1">
    <property type="nucleotide sequence ID" value="NZ_JACOOH010000007.1"/>
</dbReference>
<name>A0ABR7D3K2_9BACT</name>
<evidence type="ECO:0000313" key="2">
    <source>
        <dbReference type="EMBL" id="MBC5622498.1"/>
    </source>
</evidence>
<proteinExistence type="predicted"/>
<dbReference type="PROSITE" id="PS51257">
    <property type="entry name" value="PROKAR_LIPOPROTEIN"/>
    <property type="match status" value="1"/>
</dbReference>
<reference evidence="2 3" key="1">
    <citation type="submission" date="2020-08" db="EMBL/GenBank/DDBJ databases">
        <title>Genome public.</title>
        <authorList>
            <person name="Liu C."/>
            <person name="Sun Q."/>
        </authorList>
    </citation>
    <scope>NUCLEOTIDE SEQUENCE [LARGE SCALE GENOMIC DNA]</scope>
    <source>
        <strain evidence="2 3">NSJ-56</strain>
    </source>
</reference>
<evidence type="ECO:0000313" key="3">
    <source>
        <dbReference type="Proteomes" id="UP000646484"/>
    </source>
</evidence>
<dbReference type="Proteomes" id="UP000646484">
    <property type="component" value="Unassembled WGS sequence"/>
</dbReference>
<accession>A0ABR7D3K2</accession>
<comment type="caution">
    <text evidence="2">The sequence shown here is derived from an EMBL/GenBank/DDBJ whole genome shotgun (WGS) entry which is preliminary data.</text>
</comment>
<evidence type="ECO:0008006" key="4">
    <source>
        <dbReference type="Google" id="ProtNLM"/>
    </source>
</evidence>
<keyword evidence="1" id="KW-0732">Signal</keyword>
<feature type="chain" id="PRO_5045836655" description="DUF4906 domain-containing protein" evidence="1">
    <location>
        <begin position="25"/>
        <end position="770"/>
    </location>
</feature>
<feature type="signal peptide" evidence="1">
    <location>
        <begin position="1"/>
        <end position="24"/>
    </location>
</feature>
<gene>
    <name evidence="2" type="ORF">H8S64_15480</name>
</gene>
<evidence type="ECO:0000256" key="1">
    <source>
        <dbReference type="SAM" id="SignalP"/>
    </source>
</evidence>
<dbReference type="EMBL" id="JACOOH010000007">
    <property type="protein sequence ID" value="MBC5622498.1"/>
    <property type="molecule type" value="Genomic_DNA"/>
</dbReference>
<protein>
    <recommendedName>
        <fullName evidence="4">DUF4906 domain-containing protein</fullName>
    </recommendedName>
</protein>
<organism evidence="2 3">
    <name type="scientific">Butyricimonas hominis</name>
    <dbReference type="NCBI Taxonomy" id="2763032"/>
    <lineage>
        <taxon>Bacteria</taxon>
        <taxon>Pseudomonadati</taxon>
        <taxon>Bacteroidota</taxon>
        <taxon>Bacteroidia</taxon>
        <taxon>Bacteroidales</taxon>
        <taxon>Odoribacteraceae</taxon>
        <taxon>Butyricimonas</taxon>
    </lineage>
</organism>
<keyword evidence="3" id="KW-1185">Reference proteome</keyword>